<name>A0A261RJ66_9BORD</name>
<evidence type="ECO:0000313" key="9">
    <source>
        <dbReference type="EMBL" id="OZI24660.1"/>
    </source>
</evidence>
<dbReference type="Proteomes" id="UP000216947">
    <property type="component" value="Unassembled WGS sequence"/>
</dbReference>
<feature type="transmembrane region" description="Helical" evidence="8">
    <location>
        <begin position="79"/>
        <end position="98"/>
    </location>
</feature>
<accession>A0A261RJ66</accession>
<evidence type="ECO:0000256" key="7">
    <source>
        <dbReference type="ARBA" id="ARBA00023136"/>
    </source>
</evidence>
<dbReference type="PANTHER" id="PTHR33508">
    <property type="entry name" value="UPF0056 MEMBRANE PROTEIN YHCE"/>
    <property type="match status" value="1"/>
</dbReference>
<dbReference type="OrthoDB" id="21094at2"/>
<dbReference type="InterPro" id="IPR002771">
    <property type="entry name" value="Multi_antbiot-R_MarC"/>
</dbReference>
<keyword evidence="5 8" id="KW-0812">Transmembrane</keyword>
<comment type="similarity">
    <text evidence="2 8">Belongs to the UPF0056 (MarC) family.</text>
</comment>
<feature type="transmembrane region" description="Helical" evidence="8">
    <location>
        <begin position="165"/>
        <end position="187"/>
    </location>
</feature>
<keyword evidence="6 8" id="KW-1133">Transmembrane helix</keyword>
<keyword evidence="7 8" id="KW-0472">Membrane</keyword>
<evidence type="ECO:0000256" key="5">
    <source>
        <dbReference type="ARBA" id="ARBA00022692"/>
    </source>
</evidence>
<dbReference type="EMBL" id="NEVK01000003">
    <property type="protein sequence ID" value="OZI24660.1"/>
    <property type="molecule type" value="Genomic_DNA"/>
</dbReference>
<evidence type="ECO:0000256" key="6">
    <source>
        <dbReference type="ARBA" id="ARBA00022989"/>
    </source>
</evidence>
<evidence type="ECO:0000256" key="8">
    <source>
        <dbReference type="RuleBase" id="RU362048"/>
    </source>
</evidence>
<dbReference type="PANTHER" id="PTHR33508:SF2">
    <property type="entry name" value="UPF0056 INNER MEMBRANE PROTEIN MARC"/>
    <property type="match status" value="1"/>
</dbReference>
<dbReference type="GO" id="GO:0005886">
    <property type="term" value="C:plasma membrane"/>
    <property type="evidence" value="ECO:0007669"/>
    <property type="project" value="UniProtKB-SubCell"/>
</dbReference>
<sequence length="235" mass="24817">MLLEYLKYVGLGLVALLPVANPLASATLLLALSQGYTTEERNRQIDRATLYVAAILLVCFYAGNAIMSGLGISIPGLRIAGGLIVAYLGFGMLFPATTPSETAVQLDMAPSEPDLQVQTPRGPIRPKPRDIAFIPLAMPGTAGPGTIALIISGTSTLRSHGDGMLFLHHLAAITVAILLALLFWICLRSAERVVHVLGESGIDAVARVMGFLLVCLGVQFVIDGIFELVGRTPLG</sequence>
<evidence type="ECO:0000313" key="10">
    <source>
        <dbReference type="Proteomes" id="UP000216947"/>
    </source>
</evidence>
<evidence type="ECO:0000256" key="2">
    <source>
        <dbReference type="ARBA" id="ARBA00009784"/>
    </source>
</evidence>
<evidence type="ECO:0000256" key="4">
    <source>
        <dbReference type="ARBA" id="ARBA00022519"/>
    </source>
</evidence>
<feature type="transmembrane region" description="Helical" evidence="8">
    <location>
        <begin position="48"/>
        <end position="67"/>
    </location>
</feature>
<keyword evidence="10" id="KW-1185">Reference proteome</keyword>
<feature type="transmembrane region" description="Helical" evidence="8">
    <location>
        <begin position="12"/>
        <end position="36"/>
    </location>
</feature>
<keyword evidence="3" id="KW-1003">Cell membrane</keyword>
<reference evidence="10" key="1">
    <citation type="submission" date="2017-05" db="EMBL/GenBank/DDBJ databases">
        <title>Complete and WGS of Bordetella genogroups.</title>
        <authorList>
            <person name="Spilker T."/>
            <person name="Lipuma J."/>
        </authorList>
    </citation>
    <scope>NUCLEOTIDE SEQUENCE [LARGE SCALE GENOMIC DNA]</scope>
    <source>
        <strain evidence="10">AU18089</strain>
    </source>
</reference>
<dbReference type="Pfam" id="PF01914">
    <property type="entry name" value="MarC"/>
    <property type="match status" value="1"/>
</dbReference>
<dbReference type="RefSeq" id="WP_026638416.1">
    <property type="nucleotide sequence ID" value="NZ_NEVI01000005.1"/>
</dbReference>
<dbReference type="NCBIfam" id="NF008228">
    <property type="entry name" value="PRK10995.1"/>
    <property type="match status" value="1"/>
</dbReference>
<organism evidence="9 10">
    <name type="scientific">Bordetella genomosp. 7</name>
    <dbReference type="NCBI Taxonomy" id="1416805"/>
    <lineage>
        <taxon>Bacteria</taxon>
        <taxon>Pseudomonadati</taxon>
        <taxon>Pseudomonadota</taxon>
        <taxon>Betaproteobacteria</taxon>
        <taxon>Burkholderiales</taxon>
        <taxon>Alcaligenaceae</taxon>
        <taxon>Bordetella</taxon>
    </lineage>
</organism>
<proteinExistence type="inferred from homology"/>
<feature type="transmembrane region" description="Helical" evidence="8">
    <location>
        <begin position="131"/>
        <end position="153"/>
    </location>
</feature>
<comment type="caution">
    <text evidence="9">The sequence shown here is derived from an EMBL/GenBank/DDBJ whole genome shotgun (WGS) entry which is preliminary data.</text>
</comment>
<comment type="subcellular location">
    <subcellularLocation>
        <location evidence="1">Cell inner membrane</location>
        <topology evidence="1">Multi-pass membrane protein</topology>
    </subcellularLocation>
    <subcellularLocation>
        <location evidence="8">Cell membrane</location>
        <topology evidence="8">Multi-pass membrane protein</topology>
    </subcellularLocation>
</comment>
<evidence type="ECO:0000256" key="1">
    <source>
        <dbReference type="ARBA" id="ARBA00004429"/>
    </source>
</evidence>
<dbReference type="AlphaFoldDB" id="A0A261RJ66"/>
<evidence type="ECO:0000256" key="3">
    <source>
        <dbReference type="ARBA" id="ARBA00022475"/>
    </source>
</evidence>
<feature type="transmembrane region" description="Helical" evidence="8">
    <location>
        <begin position="208"/>
        <end position="226"/>
    </location>
</feature>
<keyword evidence="4" id="KW-0997">Cell inner membrane</keyword>
<gene>
    <name evidence="9" type="ORF">CAL19_03935</name>
</gene>
<protein>
    <recommendedName>
        <fullName evidence="8">UPF0056 membrane protein</fullName>
    </recommendedName>
</protein>
<dbReference type="NCBIfam" id="TIGR00427">
    <property type="entry name" value="NAAT family transporter"/>
    <property type="match status" value="1"/>
</dbReference>